<dbReference type="PANTHER" id="PTHR41287">
    <property type="match status" value="1"/>
</dbReference>
<evidence type="ECO:0000259" key="2">
    <source>
        <dbReference type="Pfam" id="PF20441"/>
    </source>
</evidence>
<dbReference type="Proteomes" id="UP000238081">
    <property type="component" value="Unassembled WGS sequence"/>
</dbReference>
<dbReference type="EMBL" id="LRDH01000114">
    <property type="protein sequence ID" value="PPV14031.1"/>
    <property type="molecule type" value="Genomic_DNA"/>
</dbReference>
<reference evidence="3 4" key="1">
    <citation type="submission" date="2016-01" db="EMBL/GenBank/DDBJ databases">
        <title>Characterization of the Clostridium difficile lineages that are prevalent in Hong Kong and China.</title>
        <authorList>
            <person name="Kwok J.S.-L."/>
            <person name="Lam W.-Y."/>
            <person name="Ip M."/>
            <person name="Chan T.-F."/>
            <person name="Hawkey P.M."/>
            <person name="Tsui S.K.-W."/>
        </authorList>
    </citation>
    <scope>NUCLEOTIDE SEQUENCE [LARGE SCALE GENOMIC DNA]</scope>
    <source>
        <strain evidence="3 4">300064</strain>
    </source>
</reference>
<dbReference type="AlphaFoldDB" id="A0A2S7F986"/>
<feature type="domain" description="Terminase large subunit-like ATPase" evidence="1">
    <location>
        <begin position="86"/>
        <end position="264"/>
    </location>
</feature>
<dbReference type="InterPro" id="IPR005021">
    <property type="entry name" value="Terminase_largesu-like"/>
</dbReference>
<dbReference type="GO" id="GO:0004519">
    <property type="term" value="F:endonuclease activity"/>
    <property type="evidence" value="ECO:0007669"/>
    <property type="project" value="InterPro"/>
</dbReference>
<evidence type="ECO:0000313" key="4">
    <source>
        <dbReference type="Proteomes" id="UP000238081"/>
    </source>
</evidence>
<proteinExistence type="predicted"/>
<dbReference type="InterPro" id="IPR046462">
    <property type="entry name" value="TerL_nuclease"/>
</dbReference>
<dbReference type="PANTHER" id="PTHR41287:SF1">
    <property type="entry name" value="PROTEIN YMFN"/>
    <property type="match status" value="1"/>
</dbReference>
<dbReference type="InterPro" id="IPR027417">
    <property type="entry name" value="P-loop_NTPase"/>
</dbReference>
<dbReference type="Gene3D" id="3.40.50.300">
    <property type="entry name" value="P-loop containing nucleotide triphosphate hydrolases"/>
    <property type="match status" value="1"/>
</dbReference>
<accession>A0A2S7F986</accession>
<comment type="caution">
    <text evidence="3">The sequence shown here is derived from an EMBL/GenBank/DDBJ whole genome shotgun (WGS) entry which is preliminary data.</text>
</comment>
<dbReference type="InterPro" id="IPR046461">
    <property type="entry name" value="TerL_ATPase"/>
</dbReference>
<dbReference type="Pfam" id="PF03354">
    <property type="entry name" value="TerL_ATPase"/>
    <property type="match status" value="1"/>
</dbReference>
<feature type="domain" description="Terminase large subunit-like endonuclease" evidence="2">
    <location>
        <begin position="271"/>
        <end position="572"/>
    </location>
</feature>
<dbReference type="Pfam" id="PF20441">
    <property type="entry name" value="TerL_nuclease"/>
    <property type="match status" value="1"/>
</dbReference>
<evidence type="ECO:0000259" key="1">
    <source>
        <dbReference type="Pfam" id="PF03354"/>
    </source>
</evidence>
<gene>
    <name evidence="3" type="ORF">AWN73_15175</name>
</gene>
<protein>
    <submittedName>
        <fullName evidence="3">Terminase</fullName>
    </submittedName>
</protein>
<evidence type="ECO:0000313" key="3">
    <source>
        <dbReference type="EMBL" id="PPV14031.1"/>
    </source>
</evidence>
<sequence length="588" mass="67739">MDNSKFKNYDLVMEYAKNIITGKKLANKEQIQGCQRFINDLENKDYDFNPKDAEFVIGIIEKTFVHAQGERLDGTPLRYSPFLLEPFHKFQIYNLLGFYKKGTKIRRFKEAFIFIPRKNIKTSFAAALAWALGLLERKSGSKVYITAAALKQSLESFNFINFNLEQMGEKENFRVIDNNQEHSITGDLGDGSIYIQALAANPDSQDSLNCNIGIADEIHAYKTPKQYNIIKEAMKAYTNKLMIGITTAGDNMNSFCYRKLEYCKKILNGTVKDEQYFVFIAKADQDKKGKVDYTNPIEHEKANPAYGVSIRPDDILNDSLQAMNDPQQRKDFLAKSLNIYTAALKAYFDIDEFRSSDRKYNWTLQDVLKFPIQWYGGADLSKLHDLTASTLYGTYYNAYKDDNGEMHDVDIIIPHAWFPIVMAAKKADEDGIPLFGWEDDGWLDMSNNPTTNTSEVVNWFKNMKKKGFKIKQVGHDRKFAREYFIGMKKAGFNIIDQPQYFYKKSEGFRHIEKKAKDGDLYYFHADCFEYCVQNVRAIEKTDDMIQYEKVDGDGGTQRIDIFDAAVFACVRKLEDMEKVGSTTKWLKG</sequence>
<name>A0A2S7F986_CLOBU</name>
<organism evidence="3 4">
    <name type="scientific">Clostridium butyricum</name>
    <dbReference type="NCBI Taxonomy" id="1492"/>
    <lineage>
        <taxon>Bacteria</taxon>
        <taxon>Bacillati</taxon>
        <taxon>Bacillota</taxon>
        <taxon>Clostridia</taxon>
        <taxon>Eubacteriales</taxon>
        <taxon>Clostridiaceae</taxon>
        <taxon>Clostridium</taxon>
    </lineage>
</organism>